<evidence type="ECO:0000256" key="6">
    <source>
        <dbReference type="ARBA" id="ARBA00023125"/>
    </source>
</evidence>
<dbReference type="SUPFAM" id="SSF55021">
    <property type="entry name" value="ACT-like"/>
    <property type="match status" value="1"/>
</dbReference>
<dbReference type="EMBL" id="AOMB01000003">
    <property type="protein sequence ID" value="EMA41942.1"/>
    <property type="molecule type" value="Genomic_DNA"/>
</dbReference>
<dbReference type="Pfam" id="PF08753">
    <property type="entry name" value="NikR_C"/>
    <property type="match status" value="1"/>
</dbReference>
<dbReference type="InterPro" id="IPR014864">
    <property type="entry name" value="TF_NikR_Ni-bd_C"/>
</dbReference>
<accession>M0M7Z9</accession>
<dbReference type="RefSeq" id="WP_007689599.1">
    <property type="nucleotide sequence ID" value="NZ_AJRK01000453.1"/>
</dbReference>
<dbReference type="PATRIC" id="fig|1132509.6.peg.18"/>
<dbReference type="Gene3D" id="1.10.1220.10">
    <property type="entry name" value="Met repressor-like"/>
    <property type="match status" value="1"/>
</dbReference>
<keyword evidence="7 8" id="KW-0804">Transcription</keyword>
<dbReference type="PANTHER" id="PTHR34719:SF3">
    <property type="entry name" value="NICKEL-RESPONSIVE REGULATOR-RELATED"/>
    <property type="match status" value="1"/>
</dbReference>
<evidence type="ECO:0000256" key="5">
    <source>
        <dbReference type="ARBA" id="ARBA00023015"/>
    </source>
</evidence>
<dbReference type="OrthoDB" id="9459at2157"/>
<evidence type="ECO:0000256" key="4">
    <source>
        <dbReference type="ARBA" id="ARBA00022723"/>
    </source>
</evidence>
<dbReference type="InterPro" id="IPR050192">
    <property type="entry name" value="CopG/NikR_regulator"/>
</dbReference>
<sequence length="135" mass="15310">MVTVSFSMSDELIDRLDGFAAEHGYPGRSIMIREAIRSFIEQIEEVSLEDRALVGIVTVTFSYEGTNVEERLIDLRHEHDDLVVANVHNHTRNRQCIELFVLEGELEDLSTFIEAVRSMKAPIAVNHSLTPVDEL</sequence>
<dbReference type="InterPro" id="IPR022988">
    <property type="entry name" value="Ni_resp_reg_NikR"/>
</dbReference>
<evidence type="ECO:0000256" key="7">
    <source>
        <dbReference type="ARBA" id="ARBA00023163"/>
    </source>
</evidence>
<comment type="cofactor">
    <cofactor evidence="8">
        <name>Ni(2+)</name>
        <dbReference type="ChEBI" id="CHEBI:49786"/>
    </cofactor>
    <text evidence="8">Binds 1 nickel ion per subunit.</text>
</comment>
<feature type="binding site" evidence="8">
    <location>
        <position position="96"/>
    </location>
    <ligand>
        <name>Ni(2+)</name>
        <dbReference type="ChEBI" id="CHEBI:49786"/>
    </ligand>
</feature>
<name>M0M7Z9_9EURY</name>
<evidence type="ECO:0000256" key="1">
    <source>
        <dbReference type="ARBA" id="ARBA00002339"/>
    </source>
</evidence>
<dbReference type="InterPro" id="IPR002145">
    <property type="entry name" value="CopG"/>
</dbReference>
<protein>
    <recommendedName>
        <fullName evidence="8">Putative nickel-responsive regulator</fullName>
    </recommendedName>
</protein>
<keyword evidence="5 8" id="KW-0805">Transcription regulation</keyword>
<dbReference type="HAMAP" id="MF_00476">
    <property type="entry name" value="NikR"/>
    <property type="match status" value="1"/>
</dbReference>
<organism evidence="11 12">
    <name type="scientific">Halococcus hamelinensis 100A6</name>
    <dbReference type="NCBI Taxonomy" id="1132509"/>
    <lineage>
        <taxon>Archaea</taxon>
        <taxon>Methanobacteriati</taxon>
        <taxon>Methanobacteriota</taxon>
        <taxon>Stenosarchaea group</taxon>
        <taxon>Halobacteria</taxon>
        <taxon>Halobacteriales</taxon>
        <taxon>Halococcaceae</taxon>
        <taxon>Halococcus</taxon>
    </lineage>
</organism>
<gene>
    <name evidence="11" type="ORF">C447_00090</name>
</gene>
<dbReference type="CDD" id="cd22231">
    <property type="entry name" value="RHH_NikR_HicB-like"/>
    <property type="match status" value="1"/>
</dbReference>
<evidence type="ECO:0000256" key="8">
    <source>
        <dbReference type="HAMAP-Rule" id="MF_00476"/>
    </source>
</evidence>
<feature type="domain" description="Transcription factor NikR nickel binding C-terminal" evidence="10">
    <location>
        <begin position="54"/>
        <end position="121"/>
    </location>
</feature>
<proteinExistence type="inferred from homology"/>
<evidence type="ECO:0000313" key="12">
    <source>
        <dbReference type="Proteomes" id="UP000011566"/>
    </source>
</evidence>
<evidence type="ECO:0000313" key="11">
    <source>
        <dbReference type="EMBL" id="EMA41942.1"/>
    </source>
</evidence>
<dbReference type="Pfam" id="PF01402">
    <property type="entry name" value="RHH_1"/>
    <property type="match status" value="1"/>
</dbReference>
<dbReference type="Gene3D" id="3.30.70.1150">
    <property type="entry name" value="ACT-like. Chain A, domain 2"/>
    <property type="match status" value="1"/>
</dbReference>
<keyword evidence="4 8" id="KW-0479">Metal-binding</keyword>
<feature type="binding site" evidence="8">
    <location>
        <position position="77"/>
    </location>
    <ligand>
        <name>Ni(2+)</name>
        <dbReference type="ChEBI" id="CHEBI:49786"/>
    </ligand>
</feature>
<dbReference type="GO" id="GO:0016151">
    <property type="term" value="F:nickel cation binding"/>
    <property type="evidence" value="ECO:0007669"/>
    <property type="project" value="UniProtKB-UniRule"/>
</dbReference>
<dbReference type="InterPro" id="IPR010985">
    <property type="entry name" value="Ribbon_hlx_hlx"/>
</dbReference>
<evidence type="ECO:0000259" key="9">
    <source>
        <dbReference type="Pfam" id="PF01402"/>
    </source>
</evidence>
<evidence type="ECO:0000256" key="3">
    <source>
        <dbReference type="ARBA" id="ARBA00022596"/>
    </source>
</evidence>
<keyword evidence="6 8" id="KW-0238">DNA-binding</keyword>
<dbReference type="Proteomes" id="UP000011566">
    <property type="component" value="Unassembled WGS sequence"/>
</dbReference>
<feature type="domain" description="Ribbon-helix-helix protein CopG" evidence="9">
    <location>
        <begin position="3"/>
        <end position="42"/>
    </location>
</feature>
<dbReference type="GO" id="GO:0003677">
    <property type="term" value="F:DNA binding"/>
    <property type="evidence" value="ECO:0007669"/>
    <property type="project" value="UniProtKB-KW"/>
</dbReference>
<dbReference type="PANTHER" id="PTHR34719">
    <property type="entry name" value="NICKEL-RESPONSIVE REGULATOR"/>
    <property type="match status" value="1"/>
</dbReference>
<keyword evidence="3 8" id="KW-0533">Nickel</keyword>
<dbReference type="InterPro" id="IPR027271">
    <property type="entry name" value="Acetolactate_synth/TF_NikR_C"/>
</dbReference>
<feature type="binding site" evidence="8">
    <location>
        <position position="90"/>
    </location>
    <ligand>
        <name>Ni(2+)</name>
        <dbReference type="ChEBI" id="CHEBI:49786"/>
    </ligand>
</feature>
<comment type="similarity">
    <text evidence="2 8">Belongs to the transcriptional regulatory CopG/NikR family.</text>
</comment>
<comment type="function">
    <text evidence="1 8">Transcriptional regulator.</text>
</comment>
<feature type="binding site" evidence="8">
    <location>
        <position position="88"/>
    </location>
    <ligand>
        <name>Ni(2+)</name>
        <dbReference type="ChEBI" id="CHEBI:49786"/>
    </ligand>
</feature>
<dbReference type="GO" id="GO:0010045">
    <property type="term" value="P:response to nickel cation"/>
    <property type="evidence" value="ECO:0007669"/>
    <property type="project" value="InterPro"/>
</dbReference>
<keyword evidence="12" id="KW-1185">Reference proteome</keyword>
<reference evidence="11 12" key="1">
    <citation type="journal article" date="2014" name="PLoS Genet.">
        <title>Phylogenetically driven sequencing of extremely halophilic archaea reveals strategies for static and dynamic osmo-response.</title>
        <authorList>
            <person name="Becker E.A."/>
            <person name="Seitzer P.M."/>
            <person name="Tritt A."/>
            <person name="Larsen D."/>
            <person name="Krusor M."/>
            <person name="Yao A.I."/>
            <person name="Wu D."/>
            <person name="Madern D."/>
            <person name="Eisen J.A."/>
            <person name="Darling A.E."/>
            <person name="Facciotti M.T."/>
        </authorList>
    </citation>
    <scope>NUCLEOTIDE SEQUENCE [LARGE SCALE GENOMIC DNA]</scope>
    <source>
        <strain evidence="11 12">100A6</strain>
    </source>
</reference>
<dbReference type="InterPro" id="IPR013321">
    <property type="entry name" value="Arc_rbn_hlx_hlx"/>
</dbReference>
<dbReference type="InterPro" id="IPR045865">
    <property type="entry name" value="ACT-like_dom_sf"/>
</dbReference>
<dbReference type="eggNOG" id="arCOG01008">
    <property type="taxonomic scope" value="Archaea"/>
</dbReference>
<evidence type="ECO:0000259" key="10">
    <source>
        <dbReference type="Pfam" id="PF08753"/>
    </source>
</evidence>
<comment type="caution">
    <text evidence="11">The sequence shown here is derived from an EMBL/GenBank/DDBJ whole genome shotgun (WGS) entry which is preliminary data.</text>
</comment>
<dbReference type="GO" id="GO:0003700">
    <property type="term" value="F:DNA-binding transcription factor activity"/>
    <property type="evidence" value="ECO:0007669"/>
    <property type="project" value="UniProtKB-UniRule"/>
</dbReference>
<evidence type="ECO:0000256" key="2">
    <source>
        <dbReference type="ARBA" id="ARBA00008478"/>
    </source>
</evidence>
<dbReference type="SUPFAM" id="SSF47598">
    <property type="entry name" value="Ribbon-helix-helix"/>
    <property type="match status" value="1"/>
</dbReference>
<dbReference type="AlphaFoldDB" id="M0M7Z9"/>